<dbReference type="HOGENOM" id="CLU_024839_0_0_5"/>
<dbReference type="STRING" id="856793.MICA_404"/>
<dbReference type="GO" id="GO:0051539">
    <property type="term" value="F:4 iron, 4 sulfur cluster binding"/>
    <property type="evidence" value="ECO:0007669"/>
    <property type="project" value="TreeGrafter"/>
</dbReference>
<dbReference type="GO" id="GO:0016226">
    <property type="term" value="P:iron-sulfur cluster assembly"/>
    <property type="evidence" value="ECO:0007669"/>
    <property type="project" value="InterPro"/>
</dbReference>
<dbReference type="EMBL" id="CP002382">
    <property type="protein sequence ID" value="AEP08748.1"/>
    <property type="molecule type" value="Genomic_DNA"/>
</dbReference>
<proteinExistence type="inferred from homology"/>
<dbReference type="OrthoDB" id="9809679at2"/>
<gene>
    <name evidence="8" type="ordered locus">MICA_404</name>
</gene>
<dbReference type="CDD" id="cd02037">
    <property type="entry name" value="Mrp_NBP35"/>
    <property type="match status" value="1"/>
</dbReference>
<dbReference type="SUPFAM" id="SSF117916">
    <property type="entry name" value="Fe-S cluster assembly (FSCA) domain-like"/>
    <property type="match status" value="1"/>
</dbReference>
<evidence type="ECO:0000256" key="2">
    <source>
        <dbReference type="ARBA" id="ARBA00022741"/>
    </source>
</evidence>
<dbReference type="RefSeq" id="WP_014101971.1">
    <property type="nucleotide sequence ID" value="NC_016026.1"/>
</dbReference>
<feature type="binding site" evidence="6">
    <location>
        <begin position="114"/>
        <end position="121"/>
    </location>
    <ligand>
        <name>ATP</name>
        <dbReference type="ChEBI" id="CHEBI:30616"/>
    </ligand>
</feature>
<evidence type="ECO:0000313" key="8">
    <source>
        <dbReference type="EMBL" id="AEP08748.1"/>
    </source>
</evidence>
<name>G2KS65_MICAA</name>
<dbReference type="InterPro" id="IPR027417">
    <property type="entry name" value="P-loop_NTPase"/>
</dbReference>
<dbReference type="GO" id="GO:0016887">
    <property type="term" value="F:ATP hydrolysis activity"/>
    <property type="evidence" value="ECO:0007669"/>
    <property type="project" value="UniProtKB-UniRule"/>
</dbReference>
<dbReference type="InterPro" id="IPR033756">
    <property type="entry name" value="YlxH/NBP35"/>
</dbReference>
<keyword evidence="9" id="KW-1185">Reference proteome</keyword>
<accession>G2KS65</accession>
<dbReference type="PANTHER" id="PTHR42961:SF2">
    <property type="entry name" value="IRON-SULFUR PROTEIN NUBPL"/>
    <property type="match status" value="1"/>
</dbReference>
<evidence type="ECO:0000313" key="9">
    <source>
        <dbReference type="Proteomes" id="UP000009286"/>
    </source>
</evidence>
<comment type="subunit">
    <text evidence="6">Homodimer.</text>
</comment>
<comment type="similarity">
    <text evidence="6">Belongs to the Mrp/NBP35 ATP-binding proteins family.</text>
</comment>
<dbReference type="GO" id="GO:0140663">
    <property type="term" value="F:ATP-dependent FeS chaperone activity"/>
    <property type="evidence" value="ECO:0007669"/>
    <property type="project" value="InterPro"/>
</dbReference>
<dbReference type="InterPro" id="IPR002744">
    <property type="entry name" value="MIP18-like"/>
</dbReference>
<dbReference type="SUPFAM" id="SSF52540">
    <property type="entry name" value="P-loop containing nucleoside triphosphate hydrolases"/>
    <property type="match status" value="1"/>
</dbReference>
<dbReference type="HAMAP" id="MF_02040">
    <property type="entry name" value="Mrp_NBP35"/>
    <property type="match status" value="1"/>
</dbReference>
<dbReference type="InterPro" id="IPR034904">
    <property type="entry name" value="FSCA_dom_sf"/>
</dbReference>
<dbReference type="InterPro" id="IPR019591">
    <property type="entry name" value="Mrp/NBP35_ATP-bd"/>
</dbReference>
<evidence type="ECO:0000256" key="4">
    <source>
        <dbReference type="ARBA" id="ARBA00023004"/>
    </source>
</evidence>
<dbReference type="Proteomes" id="UP000009286">
    <property type="component" value="Chromosome"/>
</dbReference>
<sequence length="371" mass="38985">MIQKNIPENEILNALRTVIDPATGLDLVGANRISGLQVRGGDVLFLILIDPVQAGAMEAVRMQAEKTVAAIAGVKKVTAVLTAEREGPAPSMKKGPAPLREKLPIKHIVAVASGKGGVGKSTVAVNLAVALAMDGLKVGLMDADIYGPSVPMMLGLQNAPRPVVDADTKKLIPHIAHGVKAMSMGMLVDASSPMIWRGPMIQSAIRQFLEDVDWAGSDGELDVLVVDMPPGTGDAQLTLAQKVPLSGAVIVSTPQDIALIDARKGIAMFEKVGVKVLGLVENMSYFCCPGCNTRTDIFGHGGARDEAAKMNVPLLADIPLQAEIRMLSDAGTPVVSARPGLAEAQSYRALARDVMASIALERQDDTRRVTG</sequence>
<keyword evidence="1 6" id="KW-0479">Metal-binding</keyword>
<feature type="domain" description="MIP18 family-like" evidence="7">
    <location>
        <begin position="9"/>
        <end position="78"/>
    </location>
</feature>
<dbReference type="InterPro" id="IPR044304">
    <property type="entry name" value="NUBPL-like"/>
</dbReference>
<reference evidence="8 9" key="1">
    <citation type="journal article" date="2011" name="BMC Genomics">
        <title>Genomic insights into an obligate epibiotic bacterial predator: Micavibrio aeruginosavorus ARL-13.</title>
        <authorList>
            <person name="Wang Z."/>
            <person name="Kadouri D."/>
            <person name="Wu M."/>
        </authorList>
    </citation>
    <scope>NUCLEOTIDE SEQUENCE [LARGE SCALE GENOMIC DNA]</scope>
    <source>
        <strain evidence="8 9">ARL-13</strain>
    </source>
</reference>
<evidence type="ECO:0000259" key="7">
    <source>
        <dbReference type="Pfam" id="PF01883"/>
    </source>
</evidence>
<evidence type="ECO:0000256" key="3">
    <source>
        <dbReference type="ARBA" id="ARBA00022840"/>
    </source>
</evidence>
<dbReference type="PANTHER" id="PTHR42961">
    <property type="entry name" value="IRON-SULFUR PROTEIN NUBPL"/>
    <property type="match status" value="1"/>
</dbReference>
<dbReference type="Pfam" id="PF10609">
    <property type="entry name" value="ParA"/>
    <property type="match status" value="1"/>
</dbReference>
<keyword evidence="5 6" id="KW-0411">Iron-sulfur</keyword>
<evidence type="ECO:0000256" key="1">
    <source>
        <dbReference type="ARBA" id="ARBA00022723"/>
    </source>
</evidence>
<dbReference type="Gene3D" id="3.30.300.130">
    <property type="entry name" value="Fe-S cluster assembly (FSCA)"/>
    <property type="match status" value="1"/>
</dbReference>
<evidence type="ECO:0000256" key="6">
    <source>
        <dbReference type="HAMAP-Rule" id="MF_02040"/>
    </source>
</evidence>
<keyword evidence="3 6" id="KW-0067">ATP-binding</keyword>
<dbReference type="GO" id="GO:0046872">
    <property type="term" value="F:metal ion binding"/>
    <property type="evidence" value="ECO:0007669"/>
    <property type="project" value="UniProtKB-KW"/>
</dbReference>
<dbReference type="AlphaFoldDB" id="G2KS65"/>
<organism evidence="8 9">
    <name type="scientific">Micavibrio aeruginosavorus (strain ARL-13)</name>
    <dbReference type="NCBI Taxonomy" id="856793"/>
    <lineage>
        <taxon>Bacteria</taxon>
        <taxon>Pseudomonadati</taxon>
        <taxon>Bdellovibrionota</taxon>
        <taxon>Bdellovibrionia</taxon>
        <taxon>Bdellovibrionales</taxon>
        <taxon>Pseudobdellovibrionaceae</taxon>
        <taxon>Micavibrio</taxon>
    </lineage>
</organism>
<keyword evidence="4 6" id="KW-0408">Iron</keyword>
<dbReference type="Gene3D" id="3.40.50.300">
    <property type="entry name" value="P-loop containing nucleotide triphosphate hydrolases"/>
    <property type="match status" value="1"/>
</dbReference>
<evidence type="ECO:0000256" key="5">
    <source>
        <dbReference type="ARBA" id="ARBA00023014"/>
    </source>
</evidence>
<dbReference type="GO" id="GO:0005524">
    <property type="term" value="F:ATP binding"/>
    <property type="evidence" value="ECO:0007669"/>
    <property type="project" value="UniProtKB-UniRule"/>
</dbReference>
<keyword evidence="6" id="KW-0378">Hydrolase</keyword>
<protein>
    <recommendedName>
        <fullName evidence="6">Iron-sulfur cluster carrier protein</fullName>
    </recommendedName>
</protein>
<dbReference type="FunFam" id="3.40.50.300:FF:001278">
    <property type="entry name" value="Iron-sulfur cluster carrier protein"/>
    <property type="match status" value="1"/>
</dbReference>
<dbReference type="KEGG" id="mai:MICA_404"/>
<keyword evidence="2 6" id="KW-0547">Nucleotide-binding</keyword>
<dbReference type="eggNOG" id="COG0489">
    <property type="taxonomic scope" value="Bacteria"/>
</dbReference>
<dbReference type="Pfam" id="PF01883">
    <property type="entry name" value="FeS_assembly_P"/>
    <property type="match status" value="1"/>
</dbReference>
<comment type="function">
    <text evidence="6">Binds and transfers iron-sulfur (Fe-S) clusters to target apoproteins. Can hydrolyze ATP.</text>
</comment>